<feature type="transmembrane region" description="Helical" evidence="8">
    <location>
        <begin position="29"/>
        <end position="51"/>
    </location>
</feature>
<evidence type="ECO:0000313" key="10">
    <source>
        <dbReference type="Proteomes" id="UP000614058"/>
    </source>
</evidence>
<feature type="transmembrane region" description="Helical" evidence="8">
    <location>
        <begin position="330"/>
        <end position="350"/>
    </location>
</feature>
<proteinExistence type="inferred from homology"/>
<feature type="transmembrane region" description="Helical" evidence="8">
    <location>
        <begin position="209"/>
        <end position="227"/>
    </location>
</feature>
<evidence type="ECO:0000256" key="3">
    <source>
        <dbReference type="ARBA" id="ARBA00022448"/>
    </source>
</evidence>
<evidence type="ECO:0000256" key="7">
    <source>
        <dbReference type="ARBA" id="ARBA00023136"/>
    </source>
</evidence>
<feature type="transmembrane region" description="Helical" evidence="8">
    <location>
        <begin position="111"/>
        <end position="134"/>
    </location>
</feature>
<evidence type="ECO:0000256" key="5">
    <source>
        <dbReference type="ARBA" id="ARBA00022692"/>
    </source>
</evidence>
<dbReference type="PANTHER" id="PTHR30330:SF1">
    <property type="entry name" value="AMINO-ACID CARRIER PROTEIN ALST"/>
    <property type="match status" value="1"/>
</dbReference>
<dbReference type="Gene3D" id="1.20.1740.10">
    <property type="entry name" value="Amino acid/polyamine transporter I"/>
    <property type="match status" value="1"/>
</dbReference>
<evidence type="ECO:0000256" key="1">
    <source>
        <dbReference type="ARBA" id="ARBA00004651"/>
    </source>
</evidence>
<keyword evidence="8" id="KW-0769">Symport</keyword>
<keyword evidence="4" id="KW-1003">Cell membrane</keyword>
<accession>A0ABS1BRD5</accession>
<dbReference type="NCBIfam" id="TIGR00835">
    <property type="entry name" value="agcS"/>
    <property type="match status" value="1"/>
</dbReference>
<feature type="transmembrane region" description="Helical" evidence="8">
    <location>
        <begin position="155"/>
        <end position="177"/>
    </location>
</feature>
<dbReference type="Proteomes" id="UP000614058">
    <property type="component" value="Unassembled WGS sequence"/>
</dbReference>
<comment type="subcellular location">
    <subcellularLocation>
        <location evidence="8">Cell inner membrane</location>
        <topology evidence="8">Multi-pass membrane protein</topology>
    </subcellularLocation>
    <subcellularLocation>
        <location evidence="1">Cell membrane</location>
        <topology evidence="1">Multi-pass membrane protein</topology>
    </subcellularLocation>
</comment>
<feature type="transmembrane region" description="Helical" evidence="8">
    <location>
        <begin position="278"/>
        <end position="296"/>
    </location>
</feature>
<reference evidence="9 10" key="1">
    <citation type="journal article" date="2021" name="Pathogens">
        <title>Isolation and Characterization of Kingella bonacorsii sp. nov., A Novel Kingella Species Detected in a Stable Periodontitis Subject.</title>
        <authorList>
            <person name="Antezack A."/>
            <person name="Boxberger M."/>
            <person name="Rolland C."/>
            <person name="Monnet-Corti V."/>
            <person name="La Scola B."/>
        </authorList>
    </citation>
    <scope>NUCLEOTIDE SEQUENCE [LARGE SCALE GENOMIC DNA]</scope>
    <source>
        <strain evidence="9 10">Marseille-Q4569</strain>
    </source>
</reference>
<keyword evidence="6 8" id="KW-1133">Transmembrane helix</keyword>
<evidence type="ECO:0000313" key="9">
    <source>
        <dbReference type="EMBL" id="MBK0395767.1"/>
    </source>
</evidence>
<dbReference type="PROSITE" id="PS00873">
    <property type="entry name" value="NA_ALANINE_SYMP"/>
    <property type="match status" value="1"/>
</dbReference>
<comment type="caution">
    <text evidence="9">The sequence shown here is derived from an EMBL/GenBank/DDBJ whole genome shotgun (WGS) entry which is preliminary data.</text>
</comment>
<organism evidence="9 10">
    <name type="scientific">Kingella bonacorsii</name>
    <dbReference type="NCBI Taxonomy" id="2796361"/>
    <lineage>
        <taxon>Bacteria</taxon>
        <taxon>Pseudomonadati</taxon>
        <taxon>Pseudomonadota</taxon>
        <taxon>Betaproteobacteria</taxon>
        <taxon>Neisseriales</taxon>
        <taxon>Neisseriaceae</taxon>
        <taxon>Kingella</taxon>
    </lineage>
</organism>
<feature type="transmembrane region" description="Helical" evidence="8">
    <location>
        <begin position="239"/>
        <end position="258"/>
    </location>
</feature>
<keyword evidence="7 8" id="KW-0472">Membrane</keyword>
<evidence type="ECO:0000256" key="6">
    <source>
        <dbReference type="ARBA" id="ARBA00022989"/>
    </source>
</evidence>
<feature type="transmembrane region" description="Helical" evidence="8">
    <location>
        <begin position="86"/>
        <end position="105"/>
    </location>
</feature>
<evidence type="ECO:0000256" key="2">
    <source>
        <dbReference type="ARBA" id="ARBA00009261"/>
    </source>
</evidence>
<protein>
    <submittedName>
        <fullName evidence="9">Alanine:cation symporter family protein</fullName>
    </submittedName>
</protein>
<comment type="similarity">
    <text evidence="2 8">Belongs to the alanine or glycine:cation symporter (AGCS) (TC 2.A.25) family.</text>
</comment>
<keyword evidence="5 8" id="KW-0812">Transmembrane</keyword>
<sequence length="499" mass="53889">MYNKDIACFSQDGLVNAVHCAVNTVSEPLWAWLLWLLLGVGVFFSVTTGLVQFRLFGRSLKEISGSRQDPNDPHGITSFQAFVTGLASRVGTGNIAGVAIAISMGGAGAVFWMWLVALIGMASAFAESSLAQLYKVRDKKTGLFRGGPAYYIAHGLNLHWLSVLFSVSLIVCFGFVYQSIQANTIVQAVQSAANMTAEDGVSAEVWNTYKHAIGAVLVLLAAPIIFGGVRRVAKVAEGVVPLMSVVYLLVALYVMIVNAGEIPRVLGLIFQDAFNSKAVGGGLLGGIVSQAMMYGIQRGLYSNEAGQGSAPNAAAAADVKHPVSQGLIQMLGVFIDTIVVCSCTAFIILLSDVPMDTKLSGIQLTQAALESQIGSWAQQFLAVVLFLFAFTTIIGNYAYAETNVKYLHGNRFVLLVFRLLMLGFVYFGAVAEMSVVWDMGNLTMGVMTLINLVAIVLMYKTVLLLLKDYSVKVRRGIKEPEFKLSEHPVLKRKIKSNIW</sequence>
<feature type="transmembrane region" description="Helical" evidence="8">
    <location>
        <begin position="380"/>
        <end position="400"/>
    </location>
</feature>
<dbReference type="InterPro" id="IPR001463">
    <property type="entry name" value="Na/Ala_symport"/>
</dbReference>
<evidence type="ECO:0000256" key="4">
    <source>
        <dbReference type="ARBA" id="ARBA00022475"/>
    </source>
</evidence>
<name>A0ABS1BRD5_9NEIS</name>
<dbReference type="Pfam" id="PF01235">
    <property type="entry name" value="Na_Ala_symp"/>
    <property type="match status" value="1"/>
</dbReference>
<dbReference type="EMBL" id="JAEHNZ010000001">
    <property type="protein sequence ID" value="MBK0395767.1"/>
    <property type="molecule type" value="Genomic_DNA"/>
</dbReference>
<evidence type="ECO:0000256" key="8">
    <source>
        <dbReference type="RuleBase" id="RU363064"/>
    </source>
</evidence>
<keyword evidence="8" id="KW-0997">Cell inner membrane</keyword>
<keyword evidence="10" id="KW-1185">Reference proteome</keyword>
<dbReference type="RefSeq" id="WP_200521802.1">
    <property type="nucleotide sequence ID" value="NZ_JAEHNZ010000001.1"/>
</dbReference>
<gene>
    <name evidence="9" type="ORF">JDW22_03985</name>
</gene>
<feature type="transmembrane region" description="Helical" evidence="8">
    <location>
        <begin position="442"/>
        <end position="466"/>
    </location>
</feature>
<keyword evidence="3 8" id="KW-0813">Transport</keyword>
<feature type="transmembrane region" description="Helical" evidence="8">
    <location>
        <begin position="412"/>
        <end position="430"/>
    </location>
</feature>
<dbReference type="PANTHER" id="PTHR30330">
    <property type="entry name" value="AGSS FAMILY TRANSPORTER, SODIUM-ALANINE"/>
    <property type="match status" value="1"/>
</dbReference>
<dbReference type="PRINTS" id="PR00175">
    <property type="entry name" value="NAALASMPORT"/>
</dbReference>